<evidence type="ECO:0000313" key="3">
    <source>
        <dbReference type="EMBL" id="KDQ49891.1"/>
    </source>
</evidence>
<feature type="coiled-coil region" evidence="1">
    <location>
        <begin position="311"/>
        <end position="380"/>
    </location>
</feature>
<dbReference type="AlphaFoldDB" id="A0A067PHF3"/>
<gene>
    <name evidence="3" type="ORF">JAAARDRAFT_51563</name>
</gene>
<evidence type="ECO:0000256" key="1">
    <source>
        <dbReference type="SAM" id="Coils"/>
    </source>
</evidence>
<feature type="coiled-coil region" evidence="1">
    <location>
        <begin position="46"/>
        <end position="80"/>
    </location>
</feature>
<protein>
    <submittedName>
        <fullName evidence="3">Uncharacterized protein</fullName>
    </submittedName>
</protein>
<sequence length="414" mass="46579">MSLPSVNTMLLGDITSTSIDPDQSSKSAGGGPDAMEETLKNRDMEIAMHKVRISRLEDTVRGLQEDMGKLQETIKELKYEPQAVMRNLFQRTRHCAFASLLSYQALQVANKLREAVSCNMCRKVMWEPYMMSTPLVQKIETQVRNIQSNVLAEAHLRPRTCIFKCRHNPTLLKVAYVPLLDPNPFLAAQTLLMLSDSPMQCTTHHDSTTTGLTVVGTFDDDSRASTEPISPSAFRPPRILPAPRTVDIARLSYVTGAGRADDPFEISEDYFMNAEGVTVPAIDPAVIAMEKMLQKEISVWKSQALRLEGDIHNINVDFKKKQKEVDELKDSVKKMVALKKKSRELILDLFSRVQDLEEIVDEAQKELSQANDDLVIEKVRTGVLQKELENEKAGGQVGWDEVARLVKLVEKLRK</sequence>
<dbReference type="EMBL" id="KL197771">
    <property type="protein sequence ID" value="KDQ49891.1"/>
    <property type="molecule type" value="Genomic_DNA"/>
</dbReference>
<proteinExistence type="predicted"/>
<evidence type="ECO:0000313" key="4">
    <source>
        <dbReference type="Proteomes" id="UP000027265"/>
    </source>
</evidence>
<feature type="compositionally biased region" description="Polar residues" evidence="2">
    <location>
        <begin position="14"/>
        <end position="27"/>
    </location>
</feature>
<keyword evidence="1" id="KW-0175">Coiled coil</keyword>
<feature type="region of interest" description="Disordered" evidence="2">
    <location>
        <begin position="14"/>
        <end position="36"/>
    </location>
</feature>
<name>A0A067PHF3_9AGAM</name>
<evidence type="ECO:0000256" key="2">
    <source>
        <dbReference type="SAM" id="MobiDB-lite"/>
    </source>
</evidence>
<dbReference type="HOGENOM" id="CLU_664042_0_0_1"/>
<organism evidence="3 4">
    <name type="scientific">Jaapia argillacea MUCL 33604</name>
    <dbReference type="NCBI Taxonomy" id="933084"/>
    <lineage>
        <taxon>Eukaryota</taxon>
        <taxon>Fungi</taxon>
        <taxon>Dikarya</taxon>
        <taxon>Basidiomycota</taxon>
        <taxon>Agaricomycotina</taxon>
        <taxon>Agaricomycetes</taxon>
        <taxon>Agaricomycetidae</taxon>
        <taxon>Jaapiales</taxon>
        <taxon>Jaapiaceae</taxon>
        <taxon>Jaapia</taxon>
    </lineage>
</organism>
<reference evidence="4" key="1">
    <citation type="journal article" date="2014" name="Proc. Natl. Acad. Sci. U.S.A.">
        <title>Extensive sampling of basidiomycete genomes demonstrates inadequacy of the white-rot/brown-rot paradigm for wood decay fungi.</title>
        <authorList>
            <person name="Riley R."/>
            <person name="Salamov A.A."/>
            <person name="Brown D.W."/>
            <person name="Nagy L.G."/>
            <person name="Floudas D."/>
            <person name="Held B.W."/>
            <person name="Levasseur A."/>
            <person name="Lombard V."/>
            <person name="Morin E."/>
            <person name="Otillar R."/>
            <person name="Lindquist E.A."/>
            <person name="Sun H."/>
            <person name="LaButti K.M."/>
            <person name="Schmutz J."/>
            <person name="Jabbour D."/>
            <person name="Luo H."/>
            <person name="Baker S.E."/>
            <person name="Pisabarro A.G."/>
            <person name="Walton J.D."/>
            <person name="Blanchette R.A."/>
            <person name="Henrissat B."/>
            <person name="Martin F."/>
            <person name="Cullen D."/>
            <person name="Hibbett D.S."/>
            <person name="Grigoriev I.V."/>
        </authorList>
    </citation>
    <scope>NUCLEOTIDE SEQUENCE [LARGE SCALE GENOMIC DNA]</scope>
    <source>
        <strain evidence="4">MUCL 33604</strain>
    </source>
</reference>
<dbReference type="Proteomes" id="UP000027265">
    <property type="component" value="Unassembled WGS sequence"/>
</dbReference>
<accession>A0A067PHF3</accession>
<keyword evidence="4" id="KW-1185">Reference proteome</keyword>
<dbReference type="InParanoid" id="A0A067PHF3"/>